<dbReference type="OrthoDB" id="1922182at2759"/>
<dbReference type="EMBL" id="JABEZY010000010">
    <property type="protein sequence ID" value="MBA0747843.1"/>
    <property type="molecule type" value="Genomic_DNA"/>
</dbReference>
<dbReference type="PANTHER" id="PTHR36320">
    <property type="entry name" value="OS04G0611300 PROTEIN"/>
    <property type="match status" value="1"/>
</dbReference>
<gene>
    <name evidence="2" type="ORF">Gogos_004721</name>
</gene>
<proteinExistence type="predicted"/>
<comment type="caution">
    <text evidence="2">The sequence shown here is derived from an EMBL/GenBank/DDBJ whole genome shotgun (WGS) entry which is preliminary data.</text>
</comment>
<accession>A0A7J9CH56</accession>
<feature type="compositionally biased region" description="Low complexity" evidence="1">
    <location>
        <begin position="44"/>
        <end position="54"/>
    </location>
</feature>
<feature type="region of interest" description="Disordered" evidence="1">
    <location>
        <begin position="44"/>
        <end position="125"/>
    </location>
</feature>
<evidence type="ECO:0000313" key="2">
    <source>
        <dbReference type="EMBL" id="MBA0747843.1"/>
    </source>
</evidence>
<evidence type="ECO:0000313" key="3">
    <source>
        <dbReference type="Proteomes" id="UP000593579"/>
    </source>
</evidence>
<feature type="compositionally biased region" description="Basic residues" evidence="1">
    <location>
        <begin position="98"/>
        <end position="125"/>
    </location>
</feature>
<dbReference type="AlphaFoldDB" id="A0A7J9CH56"/>
<feature type="compositionally biased region" description="Polar residues" evidence="1">
    <location>
        <begin position="55"/>
        <end position="73"/>
    </location>
</feature>
<protein>
    <submittedName>
        <fullName evidence="2">Uncharacterized protein</fullName>
    </submittedName>
</protein>
<dbReference type="Proteomes" id="UP000593579">
    <property type="component" value="Unassembled WGS sequence"/>
</dbReference>
<evidence type="ECO:0000256" key="1">
    <source>
        <dbReference type="SAM" id="MobiDB-lite"/>
    </source>
</evidence>
<name>A0A7J9CH56_GOSGO</name>
<keyword evidence="3" id="KW-1185">Reference proteome</keyword>
<dbReference type="PANTHER" id="PTHR36320:SF1">
    <property type="entry name" value="OS04G0611300 PROTEIN"/>
    <property type="match status" value="1"/>
</dbReference>
<organism evidence="2 3">
    <name type="scientific">Gossypium gossypioides</name>
    <name type="common">Mexican cotton</name>
    <name type="synonym">Selera gossypioides</name>
    <dbReference type="NCBI Taxonomy" id="34282"/>
    <lineage>
        <taxon>Eukaryota</taxon>
        <taxon>Viridiplantae</taxon>
        <taxon>Streptophyta</taxon>
        <taxon>Embryophyta</taxon>
        <taxon>Tracheophyta</taxon>
        <taxon>Spermatophyta</taxon>
        <taxon>Magnoliopsida</taxon>
        <taxon>eudicotyledons</taxon>
        <taxon>Gunneridae</taxon>
        <taxon>Pentapetalae</taxon>
        <taxon>rosids</taxon>
        <taxon>malvids</taxon>
        <taxon>Malvales</taxon>
        <taxon>Malvaceae</taxon>
        <taxon>Malvoideae</taxon>
        <taxon>Gossypium</taxon>
    </lineage>
</organism>
<reference evidence="2 3" key="1">
    <citation type="journal article" date="2019" name="Genome Biol. Evol.">
        <title>Insights into the evolution of the New World diploid cottons (Gossypium, subgenus Houzingenia) based on genome sequencing.</title>
        <authorList>
            <person name="Grover C.E."/>
            <person name="Arick M.A. 2nd"/>
            <person name="Thrash A."/>
            <person name="Conover J.L."/>
            <person name="Sanders W.S."/>
            <person name="Peterson D.G."/>
            <person name="Frelichowski J.E."/>
            <person name="Scheffler J.A."/>
            <person name="Scheffler B.E."/>
            <person name="Wendel J.F."/>
        </authorList>
    </citation>
    <scope>NUCLEOTIDE SEQUENCE [LARGE SCALE GENOMIC DNA]</scope>
    <source>
        <strain evidence="2">5</strain>
        <tissue evidence="2">Leaf</tissue>
    </source>
</reference>
<sequence>MAKSMRSKREKRLRAIRREIVEPFYQKKDEAKMAAIEAALAAPKLPASSPPSGSMQLEEQVTARSSATTNLNSMEVEMADSDENKTKASLRAVGRIGKMSKKKLKIAKKKRRAGGKGKIRGKRNL</sequence>